<dbReference type="GO" id="GO:0016413">
    <property type="term" value="F:O-acetyltransferase activity"/>
    <property type="evidence" value="ECO:0007669"/>
    <property type="project" value="TreeGrafter"/>
</dbReference>
<dbReference type="Pfam" id="PF01757">
    <property type="entry name" value="Acyl_transf_3"/>
    <property type="match status" value="1"/>
</dbReference>
<keyword evidence="3" id="KW-1003">Cell membrane</keyword>
<dbReference type="GO" id="GO:0005886">
    <property type="term" value="C:plasma membrane"/>
    <property type="evidence" value="ECO:0007669"/>
    <property type="project" value="UniProtKB-SubCell"/>
</dbReference>
<feature type="transmembrane region" description="Helical" evidence="7">
    <location>
        <begin position="87"/>
        <end position="109"/>
    </location>
</feature>
<feature type="transmembrane region" description="Helical" evidence="7">
    <location>
        <begin position="12"/>
        <end position="30"/>
    </location>
</feature>
<dbReference type="InterPro" id="IPR002656">
    <property type="entry name" value="Acyl_transf_3_dom"/>
</dbReference>
<accession>A0A9X5BJJ4</accession>
<evidence type="ECO:0000256" key="7">
    <source>
        <dbReference type="SAM" id="Phobius"/>
    </source>
</evidence>
<dbReference type="PANTHER" id="PTHR40074:SF2">
    <property type="entry name" value="O-ACETYLTRANSFERASE WECH"/>
    <property type="match status" value="1"/>
</dbReference>
<comment type="subcellular location">
    <subcellularLocation>
        <location evidence="1">Cell membrane</location>
        <topology evidence="1">Multi-pass membrane protein</topology>
    </subcellularLocation>
</comment>
<feature type="domain" description="Acyltransferase 3" evidence="8">
    <location>
        <begin position="8"/>
        <end position="161"/>
    </location>
</feature>
<evidence type="ECO:0000256" key="6">
    <source>
        <dbReference type="ARBA" id="ARBA00023136"/>
    </source>
</evidence>
<protein>
    <recommendedName>
        <fullName evidence="8">Acyltransferase 3 domain-containing protein</fullName>
    </recommendedName>
</protein>
<dbReference type="GO" id="GO:0009246">
    <property type="term" value="P:enterobacterial common antigen biosynthetic process"/>
    <property type="evidence" value="ECO:0007669"/>
    <property type="project" value="TreeGrafter"/>
</dbReference>
<name>A0A9X5BJJ4_9FIRM</name>
<proteinExistence type="inferred from homology"/>
<evidence type="ECO:0000256" key="4">
    <source>
        <dbReference type="ARBA" id="ARBA00022692"/>
    </source>
</evidence>
<evidence type="ECO:0000256" key="2">
    <source>
        <dbReference type="ARBA" id="ARBA00007400"/>
    </source>
</evidence>
<evidence type="ECO:0000259" key="8">
    <source>
        <dbReference type="Pfam" id="PF01757"/>
    </source>
</evidence>
<feature type="transmembrane region" description="Helical" evidence="7">
    <location>
        <begin position="139"/>
        <end position="157"/>
    </location>
</feature>
<dbReference type="EMBL" id="QZDT01000056">
    <property type="protein sequence ID" value="NBJ94903.1"/>
    <property type="molecule type" value="Genomic_DNA"/>
</dbReference>
<comment type="similarity">
    <text evidence="2">Belongs to the acyltransferase 3 family.</text>
</comment>
<keyword evidence="5 7" id="KW-1133">Transmembrane helix</keyword>
<evidence type="ECO:0000313" key="10">
    <source>
        <dbReference type="Proteomes" id="UP001154420"/>
    </source>
</evidence>
<gene>
    <name evidence="9" type="ORF">D5281_20590</name>
</gene>
<keyword evidence="10" id="KW-1185">Reference proteome</keyword>
<evidence type="ECO:0000313" key="9">
    <source>
        <dbReference type="EMBL" id="NBJ94903.1"/>
    </source>
</evidence>
<organism evidence="9 10">
    <name type="scientific">Parablautia muri</name>
    <dbReference type="NCBI Taxonomy" id="2320879"/>
    <lineage>
        <taxon>Bacteria</taxon>
        <taxon>Bacillati</taxon>
        <taxon>Bacillota</taxon>
        <taxon>Clostridia</taxon>
        <taxon>Lachnospirales</taxon>
        <taxon>Lachnospiraceae</taxon>
        <taxon>Parablautia</taxon>
    </lineage>
</organism>
<comment type="caution">
    <text evidence="9">The sequence shown here is derived from an EMBL/GenBank/DDBJ whole genome shotgun (WGS) entry which is preliminary data.</text>
</comment>
<dbReference type="PANTHER" id="PTHR40074">
    <property type="entry name" value="O-ACETYLTRANSFERASE WECH"/>
    <property type="match status" value="1"/>
</dbReference>
<reference evidence="9" key="1">
    <citation type="submission" date="2018-09" db="EMBL/GenBank/DDBJ databases">
        <title>Murine metabolic-syndrome-specific gut microbial biobank.</title>
        <authorList>
            <person name="Liu C."/>
        </authorList>
    </citation>
    <scope>NUCLEOTIDE SEQUENCE</scope>
    <source>
        <strain evidence="9">D42-62</strain>
    </source>
</reference>
<evidence type="ECO:0000256" key="3">
    <source>
        <dbReference type="ARBA" id="ARBA00022475"/>
    </source>
</evidence>
<dbReference type="Proteomes" id="UP001154420">
    <property type="component" value="Unassembled WGS sequence"/>
</dbReference>
<evidence type="ECO:0000256" key="5">
    <source>
        <dbReference type="ARBA" id="ARBA00022989"/>
    </source>
</evidence>
<dbReference type="AlphaFoldDB" id="A0A9X5BJJ4"/>
<feature type="transmembrane region" description="Helical" evidence="7">
    <location>
        <begin position="50"/>
        <end position="75"/>
    </location>
</feature>
<keyword evidence="6 7" id="KW-0472">Membrane</keyword>
<keyword evidence="4 7" id="KW-0812">Transmembrane</keyword>
<sequence length="173" mass="20276">MFMKRENNYDLLRILSTFAVIMIHVSDSWFSSAVNQITEYNTNIKDIQASFFICFYNSISRFAVPCFIMLSGALIISNSKNAEYKKFYAKTFAKVGVPTVIFSLLYILYRLPFCFWGEEKEIISLLKDILKGSPMYHMWYLYMLIGIYALTPIVIRFKNSITEKTFYNLDSRS</sequence>
<evidence type="ECO:0000256" key="1">
    <source>
        <dbReference type="ARBA" id="ARBA00004651"/>
    </source>
</evidence>